<keyword evidence="2" id="KW-0496">Mitochondrion</keyword>
<keyword evidence="1" id="KW-1133">Transmembrane helix</keyword>
<dbReference type="EMBL" id="MT063057">
    <property type="protein sequence ID" value="QNA49642.1"/>
    <property type="molecule type" value="Genomic_DNA"/>
</dbReference>
<dbReference type="AlphaFoldDB" id="A0A7G5XUK7"/>
<name>A0A7G5XUK7_9PLAT</name>
<evidence type="ECO:0000313" key="2">
    <source>
        <dbReference type="EMBL" id="QNA49642.1"/>
    </source>
</evidence>
<evidence type="ECO:0000256" key="1">
    <source>
        <dbReference type="SAM" id="Phobius"/>
    </source>
</evidence>
<feature type="transmembrane region" description="Helical" evidence="1">
    <location>
        <begin position="7"/>
        <end position="29"/>
    </location>
</feature>
<sequence length="47" mass="5567">MPHFSDIYVIVLFVISIIVVVCFLVLLWWTSNMESLDPEEVENWILI</sequence>
<protein>
    <submittedName>
        <fullName evidence="2">Putative ATP synthase subunit 8</fullName>
    </submittedName>
</protein>
<reference evidence="2" key="1">
    <citation type="journal article" date="2020" name="Int. J. Biol. Macromol.">
        <title>The first mitochondrial genomes of endosymbiotic rhabdocoels illustrate evolutionary relaxation of atp8 and genome plasticity in flatworms.</title>
        <authorList>
            <person name="Monnens M."/>
            <person name="Thijs S."/>
            <person name="Briscoe A.G."/>
            <person name="Clark M."/>
            <person name="Frost E.J."/>
            <person name="Littlewood D.T.J."/>
            <person name="Sewell M."/>
            <person name="Smeets K."/>
            <person name="Artois T."/>
            <person name="Vanhove M.P.M."/>
        </authorList>
    </citation>
    <scope>NUCLEOTIDE SEQUENCE</scope>
    <source>
        <strain evidence="2">S4</strain>
    </source>
</reference>
<gene>
    <name evidence="2" type="primary">atp8</name>
</gene>
<organism evidence="2">
    <name type="scientific">Syndesmis kurakaikina</name>
    <dbReference type="NCBI Taxonomy" id="2711315"/>
    <lineage>
        <taxon>Eukaryota</taxon>
        <taxon>Metazoa</taxon>
        <taxon>Spiralia</taxon>
        <taxon>Lophotrochozoa</taxon>
        <taxon>Platyhelminthes</taxon>
        <taxon>Rhabditophora</taxon>
        <taxon>Rhabdocoela</taxon>
        <taxon>Dalyellioida</taxon>
        <taxon>Umagillidae</taxon>
        <taxon>Syndesmis</taxon>
    </lineage>
</organism>
<accession>A0A7G5XUK7</accession>
<keyword evidence="1" id="KW-0472">Membrane</keyword>
<geneLocation type="mitochondrion" evidence="2"/>
<keyword evidence="1" id="KW-0812">Transmembrane</keyword>
<proteinExistence type="predicted"/>